<dbReference type="EC" id="3.1.3.2" evidence="1"/>
<dbReference type="AlphaFoldDB" id="A0A5E4U299"/>
<evidence type="ECO:0000313" key="5">
    <source>
        <dbReference type="Proteomes" id="UP000337189"/>
    </source>
</evidence>
<evidence type="ECO:0000313" key="4">
    <source>
        <dbReference type="EMBL" id="VVD94235.1"/>
    </source>
</evidence>
<evidence type="ECO:0000256" key="1">
    <source>
        <dbReference type="PIRNR" id="PIRNR000897"/>
    </source>
</evidence>
<proteinExistence type="inferred from homology"/>
<evidence type="ECO:0000259" key="3">
    <source>
        <dbReference type="SMART" id="SM00014"/>
    </source>
</evidence>
<feature type="domain" description="Phosphatidic acid phosphatase type 2/haloperoxidase" evidence="3">
    <location>
        <begin position="124"/>
        <end position="232"/>
    </location>
</feature>
<dbReference type="InterPro" id="IPR036938">
    <property type="entry name" value="PAP2/HPO_sf"/>
</dbReference>
<comment type="similarity">
    <text evidence="1">Belongs to the class A bacterial acid phosphatase family.</text>
</comment>
<evidence type="ECO:0000256" key="2">
    <source>
        <dbReference type="SAM" id="SignalP"/>
    </source>
</evidence>
<comment type="catalytic activity">
    <reaction evidence="1">
        <text>a phosphate monoester + H2O = an alcohol + phosphate</text>
        <dbReference type="Rhea" id="RHEA:15017"/>
        <dbReference type="ChEBI" id="CHEBI:15377"/>
        <dbReference type="ChEBI" id="CHEBI:30879"/>
        <dbReference type="ChEBI" id="CHEBI:43474"/>
        <dbReference type="ChEBI" id="CHEBI:67140"/>
        <dbReference type="EC" id="3.1.3.2"/>
    </reaction>
</comment>
<name>A0A5E4U299_9BURK</name>
<protein>
    <recommendedName>
        <fullName evidence="1">Acid phosphatase</fullName>
        <ecNumber evidence="1">3.1.3.2</ecNumber>
    </recommendedName>
</protein>
<reference evidence="4 5" key="1">
    <citation type="submission" date="2019-08" db="EMBL/GenBank/DDBJ databases">
        <authorList>
            <person name="Peeters C."/>
        </authorList>
    </citation>
    <scope>NUCLEOTIDE SEQUENCE [LARGE SCALE GENOMIC DNA]</scope>
    <source>
        <strain evidence="4 5">LMG 31110</strain>
    </source>
</reference>
<dbReference type="CDD" id="cd03397">
    <property type="entry name" value="PAP2_acid_phosphatase"/>
    <property type="match status" value="1"/>
</dbReference>
<feature type="signal peptide" evidence="2">
    <location>
        <begin position="1"/>
        <end position="29"/>
    </location>
</feature>
<keyword evidence="2" id="KW-0732">Signal</keyword>
<gene>
    <name evidence="4" type="ORF">PCO31110_01794</name>
</gene>
<accession>A0A5E4U299</accession>
<dbReference type="SMART" id="SM00014">
    <property type="entry name" value="acidPPc"/>
    <property type="match status" value="1"/>
</dbReference>
<sequence length="258" mass="27315">MLSVLTRNRRAFASAALLLCALHAVHVGATTSVAPEVNATTGGDVVNAGYLAAMAPDLTVLVAPPPAPGSVTQADDLRQVLVLQHSRTAAQLALADGDTHKSVFRFADVVGAGFRADRLPFTEMFFKRLAKEGAAPLKVAKDYWKRPRPYNVSAEVHPGIVTEGTSPSYPSGHATFAYLTAVVLAEIVPEKRAEIFSRADAYAQGRALGGVHYVSDVEAGKVSGTVIASAMLANPSFRDDLVKATRETREALGLPPLR</sequence>
<dbReference type="GO" id="GO:0003993">
    <property type="term" value="F:acid phosphatase activity"/>
    <property type="evidence" value="ECO:0007669"/>
    <property type="project" value="UniProtKB-EC"/>
</dbReference>
<dbReference type="OrthoDB" id="9780507at2"/>
<dbReference type="InterPro" id="IPR000326">
    <property type="entry name" value="PAP2/HPO"/>
</dbReference>
<feature type="chain" id="PRO_5022879469" description="Acid phosphatase" evidence="2">
    <location>
        <begin position="30"/>
        <end position="258"/>
    </location>
</feature>
<dbReference type="GO" id="GO:0030288">
    <property type="term" value="C:outer membrane-bounded periplasmic space"/>
    <property type="evidence" value="ECO:0007669"/>
    <property type="project" value="InterPro"/>
</dbReference>
<dbReference type="Pfam" id="PF01569">
    <property type="entry name" value="PAP2"/>
    <property type="match status" value="1"/>
</dbReference>
<keyword evidence="1" id="KW-0378">Hydrolase</keyword>
<dbReference type="InterPro" id="IPR001011">
    <property type="entry name" value="Acid_Pase_classA_bac"/>
</dbReference>
<organism evidence="4 5">
    <name type="scientific">Pandoraea communis</name>
    <dbReference type="NCBI Taxonomy" id="2508297"/>
    <lineage>
        <taxon>Bacteria</taxon>
        <taxon>Pseudomonadati</taxon>
        <taxon>Pseudomonadota</taxon>
        <taxon>Betaproteobacteria</taxon>
        <taxon>Burkholderiales</taxon>
        <taxon>Burkholderiaceae</taxon>
        <taxon>Pandoraea</taxon>
    </lineage>
</organism>
<dbReference type="Gene3D" id="1.20.144.10">
    <property type="entry name" value="Phosphatidic acid phosphatase type 2/haloperoxidase"/>
    <property type="match status" value="1"/>
</dbReference>
<dbReference type="SUPFAM" id="SSF48317">
    <property type="entry name" value="Acid phosphatase/Vanadium-dependent haloperoxidase"/>
    <property type="match status" value="1"/>
</dbReference>
<dbReference type="PIRSF" id="PIRSF000897">
    <property type="entry name" value="Acid_Ptase_ClsA"/>
    <property type="match status" value="1"/>
</dbReference>
<dbReference type="Proteomes" id="UP000337189">
    <property type="component" value="Unassembled WGS sequence"/>
</dbReference>
<dbReference type="EMBL" id="CABPSJ010000002">
    <property type="protein sequence ID" value="VVD94235.1"/>
    <property type="molecule type" value="Genomic_DNA"/>
</dbReference>
<dbReference type="PRINTS" id="PR00483">
    <property type="entry name" value="BACPHPHTASE"/>
</dbReference>